<dbReference type="Gene3D" id="2.130.10.10">
    <property type="entry name" value="YVTN repeat-like/Quinoprotein amine dehydrogenase"/>
    <property type="match status" value="2"/>
</dbReference>
<dbReference type="InterPro" id="IPR015943">
    <property type="entry name" value="WD40/YVTN_repeat-like_dom_sf"/>
</dbReference>
<dbReference type="GO" id="GO:0019905">
    <property type="term" value="F:syntaxin binding"/>
    <property type="evidence" value="ECO:0007669"/>
    <property type="project" value="TreeGrafter"/>
</dbReference>
<dbReference type="GO" id="GO:0006893">
    <property type="term" value="P:Golgi to plasma membrane transport"/>
    <property type="evidence" value="ECO:0007669"/>
    <property type="project" value="TreeGrafter"/>
</dbReference>
<evidence type="ECO:0000313" key="2">
    <source>
        <dbReference type="EMBL" id="KHJ34295.1"/>
    </source>
</evidence>
<protein>
    <submittedName>
        <fullName evidence="2">Putative snare-dependent exocytosis protein</fullName>
    </submittedName>
</protein>
<feature type="domain" description="Lethal giant larvae (Lgl)-like C-terminal" evidence="1">
    <location>
        <begin position="508"/>
        <end position="896"/>
    </location>
</feature>
<comment type="caution">
    <text evidence="2">The sequence shown here is derived from an EMBL/GenBank/DDBJ whole genome shotgun (WGS) entry which is preliminary data.</text>
</comment>
<dbReference type="GO" id="GO:0005096">
    <property type="term" value="F:GTPase activator activity"/>
    <property type="evidence" value="ECO:0007669"/>
    <property type="project" value="TreeGrafter"/>
</dbReference>
<reference evidence="2 3" key="1">
    <citation type="journal article" date="2014" name="BMC Genomics">
        <title>Adaptive genomic structural variation in the grape powdery mildew pathogen, Erysiphe necator.</title>
        <authorList>
            <person name="Jones L."/>
            <person name="Riaz S."/>
            <person name="Morales-Cruz A."/>
            <person name="Amrine K.C."/>
            <person name="McGuire B."/>
            <person name="Gubler W.D."/>
            <person name="Walker M.A."/>
            <person name="Cantu D."/>
        </authorList>
    </citation>
    <scope>NUCLEOTIDE SEQUENCE [LARGE SCALE GENOMIC DNA]</scope>
    <source>
        <strain evidence="3">c</strain>
    </source>
</reference>
<evidence type="ECO:0000313" key="3">
    <source>
        <dbReference type="Proteomes" id="UP000030854"/>
    </source>
</evidence>
<dbReference type="AlphaFoldDB" id="A0A0B1PAG9"/>
<name>A0A0B1PAG9_UNCNE</name>
<dbReference type="Pfam" id="PF08596">
    <property type="entry name" value="Lgl_C"/>
    <property type="match status" value="1"/>
</dbReference>
<dbReference type="STRING" id="52586.A0A0B1PAG9"/>
<dbReference type="EMBL" id="JNVN01000957">
    <property type="protein sequence ID" value="KHJ34295.1"/>
    <property type="molecule type" value="Genomic_DNA"/>
</dbReference>
<dbReference type="OMA" id="QIYVFGQ"/>
<dbReference type="HOGENOM" id="CLU_006030_0_0_1"/>
<keyword evidence="3" id="KW-1185">Reference proteome</keyword>
<gene>
    <name evidence="2" type="ORF">EV44_g2320</name>
</gene>
<dbReference type="GO" id="GO:0005886">
    <property type="term" value="C:plasma membrane"/>
    <property type="evidence" value="ECO:0007669"/>
    <property type="project" value="TreeGrafter"/>
</dbReference>
<dbReference type="SUPFAM" id="SSF50978">
    <property type="entry name" value="WD40 repeat-like"/>
    <property type="match status" value="2"/>
</dbReference>
<dbReference type="GO" id="GO:0006887">
    <property type="term" value="P:exocytosis"/>
    <property type="evidence" value="ECO:0007669"/>
    <property type="project" value="TreeGrafter"/>
</dbReference>
<dbReference type="PANTHER" id="PTHR10241">
    <property type="entry name" value="LETHAL 2 GIANT LARVAE PROTEIN"/>
    <property type="match status" value="1"/>
</dbReference>
<dbReference type="InterPro" id="IPR036322">
    <property type="entry name" value="WD40_repeat_dom_sf"/>
</dbReference>
<dbReference type="InterPro" id="IPR013905">
    <property type="entry name" value="Lgl_C_dom"/>
</dbReference>
<organism evidence="2 3">
    <name type="scientific">Uncinula necator</name>
    <name type="common">Grape powdery mildew</name>
    <dbReference type="NCBI Taxonomy" id="52586"/>
    <lineage>
        <taxon>Eukaryota</taxon>
        <taxon>Fungi</taxon>
        <taxon>Dikarya</taxon>
        <taxon>Ascomycota</taxon>
        <taxon>Pezizomycotina</taxon>
        <taxon>Leotiomycetes</taxon>
        <taxon>Erysiphales</taxon>
        <taxon>Erysiphaceae</taxon>
        <taxon>Erysiphe</taxon>
    </lineage>
</organism>
<accession>A0A0B1PAG9</accession>
<dbReference type="GO" id="GO:0045159">
    <property type="term" value="F:myosin II binding"/>
    <property type="evidence" value="ECO:0007669"/>
    <property type="project" value="TreeGrafter"/>
</dbReference>
<dbReference type="Proteomes" id="UP000030854">
    <property type="component" value="Unassembled WGS sequence"/>
</dbReference>
<dbReference type="PANTHER" id="PTHR10241:SF25">
    <property type="entry name" value="TOMOSYN, ISOFORM C"/>
    <property type="match status" value="1"/>
</dbReference>
<sequence>MASFIRSKQAGIQKNLSNCISSEFLAPDDQARFGINSQISCLEYDPVQSLLAIGTKESKFGSGQIYVFGQQRVQVTFQLSRPSSVQLIRFCANRLISLSSKNELSVWDLATKRKLSSITPPGITTAIETDPTLDWAFIGLQNGRILIYDLDGLIWAPLKLPNFWHEKTKRSRVSPVVSIKLHPKDIGQLLIGYSEGAVIYSVKLNMATKFFEYIEPGHLLETSNEFDGNAKFKKPSLTHTIWCPSGKFVGTVYDNCVLNFWDSKDGRILRSKSLLEKHDDKSKSSLTFDSTIQEEPFCKISWCCKENIDDTAILMAGGNSTEGLTLFELGVSPVYATATWQNLTDFFKGKRQSVLPTPKGAKVVDFCLIPKSSPHYAGAQDPLALIALLSSGELVTLSYPDGYLISPTSLLHPSLLMVHPFVTSVEVCNISRIRWLSMVEKRLQGPFFITGGIESQKPLKCSGDRNIVLAAHGDGTIRIWDSGRIDLIENSKILQVDMARALEKNCDINITSLSMGSYTGELAVGTDTGKVVVYNWGINKLYGRESPQGVQSIVGGLVDISFRSEPTLQEGLNPRWLYDMSQGSITIVKTSNIGFLAIGAESGGFSIIDLRGPTIILCLNLNELTKPNKQSSFRKIKTGNSPATQDWPIVIEFGILTLDGDSYSSITCFVGTFYGNVLSFKIFPDRDGIYTAQFAGLSSLADKIISITPIIGDSGELAEATGEAVRELGSGKQTHGLLVAVSQTEVRIFKPAIAKGAHKGFDGFFCETARVIAIEDRGFALVGIFGDATVRVFSIPGLKELNSVKIPAFDVSRISASVVTQGGSIFGWTGPSELAMMCVWGTSQPLLPSDDKLICPQNTIPPRPTISNLEWISGTQFLSPNDFDLLIGGPDRPTGKRVAGTLAVQRHTQGNSPNEAQGSESWGDFMARQLNERTEKLDLVGDSLNKIQESSQSWANDVSKFVKKQKRGMMLNAVTGRFS</sequence>
<dbReference type="GO" id="GO:0005737">
    <property type="term" value="C:cytoplasm"/>
    <property type="evidence" value="ECO:0007669"/>
    <property type="project" value="TreeGrafter"/>
</dbReference>
<evidence type="ECO:0000259" key="1">
    <source>
        <dbReference type="Pfam" id="PF08596"/>
    </source>
</evidence>
<proteinExistence type="predicted"/>